<evidence type="ECO:0000256" key="1">
    <source>
        <dbReference type="SAM" id="SignalP"/>
    </source>
</evidence>
<dbReference type="AlphaFoldDB" id="A0A8H6VS27"/>
<evidence type="ECO:0000313" key="3">
    <source>
        <dbReference type="Proteomes" id="UP000660729"/>
    </source>
</evidence>
<protein>
    <submittedName>
        <fullName evidence="2">Uncharacterized protein</fullName>
    </submittedName>
</protein>
<feature type="signal peptide" evidence="1">
    <location>
        <begin position="1"/>
        <end position="21"/>
    </location>
</feature>
<reference evidence="2" key="1">
    <citation type="submission" date="2020-04" db="EMBL/GenBank/DDBJ databases">
        <title>Draft genome resource of the tomato pathogen Pseudocercospora fuligena.</title>
        <authorList>
            <person name="Zaccaron A."/>
        </authorList>
    </citation>
    <scope>NUCLEOTIDE SEQUENCE</scope>
    <source>
        <strain evidence="2">PF001</strain>
    </source>
</reference>
<gene>
    <name evidence="2" type="ORF">HII31_01914</name>
</gene>
<dbReference type="Proteomes" id="UP000660729">
    <property type="component" value="Unassembled WGS sequence"/>
</dbReference>
<name>A0A8H6VS27_9PEZI</name>
<keyword evidence="3" id="KW-1185">Reference proteome</keyword>
<accession>A0A8H6VS27</accession>
<dbReference type="EMBL" id="JABCIY010000023">
    <property type="protein sequence ID" value="KAF7196775.1"/>
    <property type="molecule type" value="Genomic_DNA"/>
</dbReference>
<sequence length="90" mass="9866">MKPTLFSVGIAIGLLSSYALAAPLSPEALVARSEQKEQKEDTTLLENSEAFTWRRSAEPGEATNDVAYKEEKTTLDDTADWAGFGKGWKE</sequence>
<proteinExistence type="predicted"/>
<organism evidence="2 3">
    <name type="scientific">Pseudocercospora fuligena</name>
    <dbReference type="NCBI Taxonomy" id="685502"/>
    <lineage>
        <taxon>Eukaryota</taxon>
        <taxon>Fungi</taxon>
        <taxon>Dikarya</taxon>
        <taxon>Ascomycota</taxon>
        <taxon>Pezizomycotina</taxon>
        <taxon>Dothideomycetes</taxon>
        <taxon>Dothideomycetidae</taxon>
        <taxon>Mycosphaerellales</taxon>
        <taxon>Mycosphaerellaceae</taxon>
        <taxon>Pseudocercospora</taxon>
    </lineage>
</organism>
<keyword evidence="1" id="KW-0732">Signal</keyword>
<feature type="chain" id="PRO_5034293126" evidence="1">
    <location>
        <begin position="22"/>
        <end position="90"/>
    </location>
</feature>
<comment type="caution">
    <text evidence="2">The sequence shown here is derived from an EMBL/GenBank/DDBJ whole genome shotgun (WGS) entry which is preliminary data.</text>
</comment>
<evidence type="ECO:0000313" key="2">
    <source>
        <dbReference type="EMBL" id="KAF7196775.1"/>
    </source>
</evidence>